<keyword evidence="8 11" id="KW-0460">Magnesium</keyword>
<dbReference type="InterPro" id="IPR005111">
    <property type="entry name" value="MoeA_C_domain_IV"/>
</dbReference>
<evidence type="ECO:0000256" key="10">
    <source>
        <dbReference type="ARBA" id="ARBA00047317"/>
    </source>
</evidence>
<dbReference type="InterPro" id="IPR036425">
    <property type="entry name" value="MoaB/Mog-like_dom_sf"/>
</dbReference>
<dbReference type="NCBIfam" id="NF045515">
    <property type="entry name" value="Glp_gephyrin"/>
    <property type="match status" value="1"/>
</dbReference>
<dbReference type="AlphaFoldDB" id="A0A4R3I2W8"/>
<evidence type="ECO:0000256" key="3">
    <source>
        <dbReference type="ARBA" id="ARBA00005046"/>
    </source>
</evidence>
<comment type="pathway">
    <text evidence="3 11">Cofactor biosynthesis; molybdopterin biosynthesis.</text>
</comment>
<gene>
    <name evidence="13" type="ORF">BCF53_11047</name>
</gene>
<dbReference type="OrthoDB" id="9804758at2"/>
<dbReference type="GO" id="GO:0061599">
    <property type="term" value="F:molybdopterin molybdotransferase activity"/>
    <property type="evidence" value="ECO:0007669"/>
    <property type="project" value="UniProtKB-UniRule"/>
</dbReference>
<reference evidence="13 14" key="1">
    <citation type="submission" date="2019-03" db="EMBL/GenBank/DDBJ databases">
        <title>Genomic Encyclopedia of Archaeal and Bacterial Type Strains, Phase II (KMG-II): from individual species to whole genera.</title>
        <authorList>
            <person name="Goeker M."/>
        </authorList>
    </citation>
    <scope>NUCLEOTIDE SEQUENCE [LARGE SCALE GENOMIC DNA]</scope>
    <source>
        <strain evidence="13 14">DSM 15388</strain>
    </source>
</reference>
<keyword evidence="7 11" id="KW-0479">Metal-binding</keyword>
<keyword evidence="14" id="KW-1185">Reference proteome</keyword>
<dbReference type="NCBIfam" id="TIGR00177">
    <property type="entry name" value="molyb_syn"/>
    <property type="match status" value="1"/>
</dbReference>
<dbReference type="RefSeq" id="WP_132702027.1">
    <property type="nucleotide sequence ID" value="NZ_SLZR01000010.1"/>
</dbReference>
<dbReference type="InterPro" id="IPR005110">
    <property type="entry name" value="MoeA_linker/N"/>
</dbReference>
<comment type="caution">
    <text evidence="13">The sequence shown here is derived from an EMBL/GenBank/DDBJ whole genome shotgun (WGS) entry which is preliminary data.</text>
</comment>
<keyword evidence="9 11" id="KW-0501">Molybdenum cofactor biosynthesis</keyword>
<dbReference type="Gene3D" id="2.170.190.11">
    <property type="entry name" value="Molybdopterin biosynthesis moea protein, domain 3"/>
    <property type="match status" value="1"/>
</dbReference>
<evidence type="ECO:0000259" key="12">
    <source>
        <dbReference type="SMART" id="SM00852"/>
    </source>
</evidence>
<name>A0A4R3I2W8_9GAMM</name>
<dbReference type="InterPro" id="IPR036688">
    <property type="entry name" value="MoeA_C_domain_IV_sf"/>
</dbReference>
<dbReference type="Pfam" id="PF03454">
    <property type="entry name" value="MoeA_C"/>
    <property type="match status" value="1"/>
</dbReference>
<protein>
    <recommendedName>
        <fullName evidence="11">Molybdopterin molybdenumtransferase</fullName>
        <ecNumber evidence="11">2.10.1.1</ecNumber>
    </recommendedName>
</protein>
<accession>A0A4R3I2W8</accession>
<keyword evidence="5 11" id="KW-0500">Molybdenum</keyword>
<evidence type="ECO:0000256" key="1">
    <source>
        <dbReference type="ARBA" id="ARBA00001946"/>
    </source>
</evidence>
<comment type="similarity">
    <text evidence="4 11">Belongs to the MoeA family.</text>
</comment>
<dbReference type="Pfam" id="PF00994">
    <property type="entry name" value="MoCF_biosynth"/>
    <property type="match status" value="1"/>
</dbReference>
<evidence type="ECO:0000256" key="5">
    <source>
        <dbReference type="ARBA" id="ARBA00022505"/>
    </source>
</evidence>
<dbReference type="Proteomes" id="UP000295793">
    <property type="component" value="Unassembled WGS sequence"/>
</dbReference>
<organism evidence="13 14">
    <name type="scientific">Reinekea marinisedimentorum</name>
    <dbReference type="NCBI Taxonomy" id="230495"/>
    <lineage>
        <taxon>Bacteria</taxon>
        <taxon>Pseudomonadati</taxon>
        <taxon>Pseudomonadota</taxon>
        <taxon>Gammaproteobacteria</taxon>
        <taxon>Oceanospirillales</taxon>
        <taxon>Saccharospirillaceae</taxon>
        <taxon>Reinekea</taxon>
    </lineage>
</organism>
<evidence type="ECO:0000313" key="13">
    <source>
        <dbReference type="EMBL" id="TCS40129.1"/>
    </source>
</evidence>
<comment type="cofactor">
    <cofactor evidence="1 11">
        <name>Mg(2+)</name>
        <dbReference type="ChEBI" id="CHEBI:18420"/>
    </cofactor>
</comment>
<evidence type="ECO:0000256" key="4">
    <source>
        <dbReference type="ARBA" id="ARBA00010763"/>
    </source>
</evidence>
<dbReference type="GO" id="GO:0006777">
    <property type="term" value="P:Mo-molybdopterin cofactor biosynthetic process"/>
    <property type="evidence" value="ECO:0007669"/>
    <property type="project" value="UniProtKB-UniRule"/>
</dbReference>
<proteinExistence type="inferred from homology"/>
<evidence type="ECO:0000256" key="8">
    <source>
        <dbReference type="ARBA" id="ARBA00022842"/>
    </source>
</evidence>
<dbReference type="PANTHER" id="PTHR10192:SF5">
    <property type="entry name" value="GEPHYRIN"/>
    <property type="match status" value="1"/>
</dbReference>
<dbReference type="SMART" id="SM00852">
    <property type="entry name" value="MoCF_biosynth"/>
    <property type="match status" value="1"/>
</dbReference>
<dbReference type="GO" id="GO:0005829">
    <property type="term" value="C:cytosol"/>
    <property type="evidence" value="ECO:0007669"/>
    <property type="project" value="TreeGrafter"/>
</dbReference>
<feature type="domain" description="MoaB/Mog" evidence="12">
    <location>
        <begin position="183"/>
        <end position="320"/>
    </location>
</feature>
<keyword evidence="6 11" id="KW-0808">Transferase</keyword>
<dbReference type="PROSITE" id="PS01079">
    <property type="entry name" value="MOCF_BIOSYNTHESIS_2"/>
    <property type="match status" value="1"/>
</dbReference>
<dbReference type="FunFam" id="3.40.980.10:FF:000004">
    <property type="entry name" value="Molybdopterin molybdenumtransferase"/>
    <property type="match status" value="1"/>
</dbReference>
<evidence type="ECO:0000256" key="6">
    <source>
        <dbReference type="ARBA" id="ARBA00022679"/>
    </source>
</evidence>
<evidence type="ECO:0000256" key="2">
    <source>
        <dbReference type="ARBA" id="ARBA00002901"/>
    </source>
</evidence>
<dbReference type="EC" id="2.10.1.1" evidence="11"/>
<dbReference type="InterPro" id="IPR038987">
    <property type="entry name" value="MoeA-like"/>
</dbReference>
<dbReference type="Gene3D" id="3.90.105.10">
    <property type="entry name" value="Molybdopterin biosynthesis moea protein, domain 2"/>
    <property type="match status" value="1"/>
</dbReference>
<comment type="function">
    <text evidence="2 11">Catalyzes the insertion of molybdate into adenylated molybdopterin with the concomitant release of AMP.</text>
</comment>
<dbReference type="UniPathway" id="UPA00344"/>
<dbReference type="PANTHER" id="PTHR10192">
    <property type="entry name" value="MOLYBDOPTERIN BIOSYNTHESIS PROTEIN"/>
    <property type="match status" value="1"/>
</dbReference>
<dbReference type="Gene3D" id="2.40.340.10">
    <property type="entry name" value="MoeA, C-terminal, domain IV"/>
    <property type="match status" value="1"/>
</dbReference>
<dbReference type="CDD" id="cd00887">
    <property type="entry name" value="MoeA"/>
    <property type="match status" value="1"/>
</dbReference>
<evidence type="ECO:0000256" key="9">
    <source>
        <dbReference type="ARBA" id="ARBA00023150"/>
    </source>
</evidence>
<dbReference type="SUPFAM" id="SSF63867">
    <property type="entry name" value="MoeA C-terminal domain-like"/>
    <property type="match status" value="1"/>
</dbReference>
<evidence type="ECO:0000313" key="14">
    <source>
        <dbReference type="Proteomes" id="UP000295793"/>
    </source>
</evidence>
<sequence>MGCCDQPGLMPLNDGIEKILALVNGATATESVELSDAAGRVLASPILAQSPSPSFDNSAMDGFAVKLSDTPLETELTIQGTAFAGKPYLQPLTAGNAIRIMTGAALPQGADTVIMQEMAHYNENCVRFNELVKAGSNVRKTGDDFNAGDRLVAANTLLNAAHIALLASAGCKTVEVYKRTRVALISTGDELKQPGEALNYGELYDSNRPAIRQMLVYLNVEIVDYGSLPDQPELFREAFLKADSECDFVITSGGVSVGEADFTKDILAELGEIDFWKLAIKPGKPFAFGKLPNSFFIGLPGNPVSAMVTFHILASQAIRQHQRIGYKPMKVLKAIIDSRLKKSPGRQDFQRGVWSTSEQGLTVSPAGAFQGSHILTGLAEANCYIALENERGSVEPGEQVDIWLFDEVL</sequence>
<dbReference type="SUPFAM" id="SSF63882">
    <property type="entry name" value="MoeA N-terminal region -like"/>
    <property type="match status" value="1"/>
</dbReference>
<evidence type="ECO:0000256" key="7">
    <source>
        <dbReference type="ARBA" id="ARBA00022723"/>
    </source>
</evidence>
<dbReference type="InterPro" id="IPR001453">
    <property type="entry name" value="MoaB/Mog_dom"/>
</dbReference>
<dbReference type="SUPFAM" id="SSF53218">
    <property type="entry name" value="Molybdenum cofactor biosynthesis proteins"/>
    <property type="match status" value="1"/>
</dbReference>
<dbReference type="Pfam" id="PF03453">
    <property type="entry name" value="MoeA_N"/>
    <property type="match status" value="1"/>
</dbReference>
<dbReference type="InterPro" id="IPR036135">
    <property type="entry name" value="MoeA_linker/N_sf"/>
</dbReference>
<dbReference type="EMBL" id="SLZR01000010">
    <property type="protein sequence ID" value="TCS40129.1"/>
    <property type="molecule type" value="Genomic_DNA"/>
</dbReference>
<dbReference type="Gene3D" id="3.40.980.10">
    <property type="entry name" value="MoaB/Mog-like domain"/>
    <property type="match status" value="1"/>
</dbReference>
<evidence type="ECO:0000256" key="11">
    <source>
        <dbReference type="RuleBase" id="RU365090"/>
    </source>
</evidence>
<dbReference type="InterPro" id="IPR008284">
    <property type="entry name" value="MoCF_biosynth_CS"/>
</dbReference>
<dbReference type="GO" id="GO:0046872">
    <property type="term" value="F:metal ion binding"/>
    <property type="evidence" value="ECO:0007669"/>
    <property type="project" value="UniProtKB-UniRule"/>
</dbReference>
<comment type="catalytic activity">
    <reaction evidence="10">
        <text>adenylyl-molybdopterin + molybdate = Mo-molybdopterin + AMP + H(+)</text>
        <dbReference type="Rhea" id="RHEA:35047"/>
        <dbReference type="ChEBI" id="CHEBI:15378"/>
        <dbReference type="ChEBI" id="CHEBI:36264"/>
        <dbReference type="ChEBI" id="CHEBI:62727"/>
        <dbReference type="ChEBI" id="CHEBI:71302"/>
        <dbReference type="ChEBI" id="CHEBI:456215"/>
        <dbReference type="EC" id="2.10.1.1"/>
    </reaction>
</comment>